<dbReference type="InterPro" id="IPR003346">
    <property type="entry name" value="Transposase_20"/>
</dbReference>
<organism evidence="4 5">
    <name type="scientific">Parafannyhessea umbonata</name>
    <dbReference type="NCBI Taxonomy" id="604330"/>
    <lineage>
        <taxon>Bacteria</taxon>
        <taxon>Bacillati</taxon>
        <taxon>Actinomycetota</taxon>
        <taxon>Coriobacteriia</taxon>
        <taxon>Coriobacteriales</taxon>
        <taxon>Atopobiaceae</taxon>
        <taxon>Parafannyhessea</taxon>
    </lineage>
</organism>
<protein>
    <submittedName>
        <fullName evidence="4">Transposase</fullName>
    </submittedName>
</protein>
<proteinExistence type="predicted"/>
<keyword evidence="1" id="KW-0175">Coiled coil</keyword>
<dbReference type="NCBIfam" id="NF033542">
    <property type="entry name" value="transpos_IS110"/>
    <property type="match status" value="1"/>
</dbReference>
<name>A0A1G6NS16_9ACTN</name>
<dbReference type="GO" id="GO:0006313">
    <property type="term" value="P:DNA transposition"/>
    <property type="evidence" value="ECO:0007669"/>
    <property type="project" value="InterPro"/>
</dbReference>
<accession>A0A1G6NS16</accession>
<dbReference type="InterPro" id="IPR047650">
    <property type="entry name" value="Transpos_IS110"/>
</dbReference>
<keyword evidence="5" id="KW-1185">Reference proteome</keyword>
<dbReference type="PANTHER" id="PTHR33055">
    <property type="entry name" value="TRANSPOSASE FOR INSERTION SEQUENCE ELEMENT IS1111A"/>
    <property type="match status" value="1"/>
</dbReference>
<dbReference type="EMBL" id="FMZL01000049">
    <property type="protein sequence ID" value="SDC70431.1"/>
    <property type="molecule type" value="Genomic_DNA"/>
</dbReference>
<evidence type="ECO:0000313" key="4">
    <source>
        <dbReference type="EMBL" id="SDC70431.1"/>
    </source>
</evidence>
<dbReference type="Pfam" id="PF02371">
    <property type="entry name" value="Transposase_20"/>
    <property type="match status" value="1"/>
</dbReference>
<dbReference type="RefSeq" id="WP_090847932.1">
    <property type="nucleotide sequence ID" value="NZ_FMZL01000049.1"/>
</dbReference>
<reference evidence="5" key="1">
    <citation type="submission" date="2016-10" db="EMBL/GenBank/DDBJ databases">
        <authorList>
            <person name="Varghese N."/>
            <person name="Submissions S."/>
        </authorList>
    </citation>
    <scope>NUCLEOTIDE SEQUENCE [LARGE SCALE GENOMIC DNA]</scope>
    <source>
        <strain evidence="5">DSM 22619</strain>
    </source>
</reference>
<evidence type="ECO:0000256" key="1">
    <source>
        <dbReference type="SAM" id="Coils"/>
    </source>
</evidence>
<dbReference type="Proteomes" id="UP000198528">
    <property type="component" value="Unassembled WGS sequence"/>
</dbReference>
<feature type="coiled-coil region" evidence="1">
    <location>
        <begin position="200"/>
        <end position="227"/>
    </location>
</feature>
<dbReference type="GO" id="GO:0004803">
    <property type="term" value="F:transposase activity"/>
    <property type="evidence" value="ECO:0007669"/>
    <property type="project" value="InterPro"/>
</dbReference>
<evidence type="ECO:0000259" key="3">
    <source>
        <dbReference type="Pfam" id="PF02371"/>
    </source>
</evidence>
<dbReference type="AlphaFoldDB" id="A0A1G6NS16"/>
<evidence type="ECO:0000259" key="2">
    <source>
        <dbReference type="Pfam" id="PF01548"/>
    </source>
</evidence>
<feature type="domain" description="Transposase IS110-like N-terminal" evidence="2">
    <location>
        <begin position="11"/>
        <end position="155"/>
    </location>
</feature>
<evidence type="ECO:0000313" key="5">
    <source>
        <dbReference type="Proteomes" id="UP000198528"/>
    </source>
</evidence>
<dbReference type="GO" id="GO:0003677">
    <property type="term" value="F:DNA binding"/>
    <property type="evidence" value="ECO:0007669"/>
    <property type="project" value="InterPro"/>
</dbReference>
<dbReference type="Pfam" id="PF01548">
    <property type="entry name" value="DEDD_Tnp_IS110"/>
    <property type="match status" value="1"/>
</dbReference>
<dbReference type="InterPro" id="IPR002525">
    <property type="entry name" value="Transp_IS110-like_N"/>
</dbReference>
<gene>
    <name evidence="4" type="ORF">SAMN04487824_1491</name>
</gene>
<dbReference type="PANTHER" id="PTHR33055:SF16">
    <property type="entry name" value="TRANSPOSASE FOR INSERTION SEQUENCE ELEMENT IS1547"/>
    <property type="match status" value="1"/>
</dbReference>
<feature type="domain" description="Transposase IS116/IS110/IS902 C-terminal" evidence="3">
    <location>
        <begin position="235"/>
        <end position="314"/>
    </location>
</feature>
<sequence>MQKPIEGQVVVGVDTHKEIHVAAAVDWRGTLVDEKSFATTRQGYRQLESWARSLGDVLRVGVECSGSYGSGLTRHLAKNGFTVLEVTFPDKTVRRKRGKDDFIDAEMAAEAAFTGTRTVTPKARDGMVESLRMLQKTRSTAVAARRSALQMIRAIIISAPEELRDQLRGMTRMQLIRHLVATRPDSTDFKSPTGSARIALKRLAKRYVDLDDEIDELDDMIKALLEECAPLLVRCSCVGAQSATQLMVTVGDNPERLKSEAAFAMLCGVAPVPVSSGMTYRHRLNRGGDRQANSAIHIIAIGRLRTDQRTQDYVAKKLAEGHTKMEALRCLKRYIAREMYYVIKRQYELVNCS</sequence>